<organism evidence="4 5">
    <name type="scientific">Sphaerochaeta globosa (strain ATCC BAA-1886 / DSM 22777 / Buddy)</name>
    <name type="common">Spirochaeta sp. (strain Buddy)</name>
    <dbReference type="NCBI Taxonomy" id="158189"/>
    <lineage>
        <taxon>Bacteria</taxon>
        <taxon>Pseudomonadati</taxon>
        <taxon>Spirochaetota</taxon>
        <taxon>Spirochaetia</taxon>
        <taxon>Spirochaetales</taxon>
        <taxon>Sphaerochaetaceae</taxon>
        <taxon>Sphaerochaeta</taxon>
    </lineage>
</organism>
<dbReference type="PANTHER" id="PTHR32332">
    <property type="entry name" value="2-NITROPROPANE DIOXYGENASE"/>
    <property type="match status" value="1"/>
</dbReference>
<keyword evidence="4" id="KW-0223">Dioxygenase</keyword>
<dbReference type="InterPro" id="IPR004136">
    <property type="entry name" value="NMO"/>
</dbReference>
<name>F0RUL6_SPHGB</name>
<dbReference type="GO" id="GO:0051213">
    <property type="term" value="F:dioxygenase activity"/>
    <property type="evidence" value="ECO:0007669"/>
    <property type="project" value="UniProtKB-KW"/>
</dbReference>
<proteinExistence type="predicted"/>
<evidence type="ECO:0000313" key="5">
    <source>
        <dbReference type="Proteomes" id="UP000008466"/>
    </source>
</evidence>
<dbReference type="SUPFAM" id="SSF51412">
    <property type="entry name" value="Inosine monophosphate dehydrogenase (IMPDH)"/>
    <property type="match status" value="1"/>
</dbReference>
<dbReference type="EMBL" id="CP002541">
    <property type="protein sequence ID" value="ADY12378.1"/>
    <property type="molecule type" value="Genomic_DNA"/>
</dbReference>
<accession>F0RUL6</accession>
<reference evidence="5" key="1">
    <citation type="submission" date="2011-02" db="EMBL/GenBank/DDBJ databases">
        <title>Complete sequence of Spirochaeta sp. Buddy.</title>
        <authorList>
            <person name="Lucas S."/>
            <person name="Copeland A."/>
            <person name="Lapidus A."/>
            <person name="Cheng J.-F."/>
            <person name="Goodwin L."/>
            <person name="Pitluck S."/>
            <person name="Zeytun A."/>
            <person name="Detter J.C."/>
            <person name="Han C."/>
            <person name="Tapia R."/>
            <person name="Land M."/>
            <person name="Hauser L."/>
            <person name="Kyrpides N."/>
            <person name="Ivanova N."/>
            <person name="Mikhailova N."/>
            <person name="Pagani I."/>
            <person name="Ritalahti K.M."/>
            <person name="Loeffler F.E."/>
            <person name="Woyke T."/>
        </authorList>
    </citation>
    <scope>NUCLEOTIDE SEQUENCE [LARGE SCALE GENOMIC DNA]</scope>
    <source>
        <strain evidence="5">ATCC BAA-1886 / DSM 22777 / Buddy</strain>
    </source>
</reference>
<keyword evidence="2" id="KW-0288">FMN</keyword>
<dbReference type="GO" id="GO:0018580">
    <property type="term" value="F:nitronate monooxygenase activity"/>
    <property type="evidence" value="ECO:0007669"/>
    <property type="project" value="InterPro"/>
</dbReference>
<dbReference type="InterPro" id="IPR013785">
    <property type="entry name" value="Aldolase_TIM"/>
</dbReference>
<keyword evidence="1" id="KW-0285">Flavoprotein</keyword>
<gene>
    <name evidence="4" type="ordered locus">SpiBuddy_0545</name>
</gene>
<dbReference type="Gene3D" id="3.20.20.70">
    <property type="entry name" value="Aldolase class I"/>
    <property type="match status" value="1"/>
</dbReference>
<dbReference type="KEGG" id="sbu:SpiBuddy_0545"/>
<evidence type="ECO:0000256" key="3">
    <source>
        <dbReference type="ARBA" id="ARBA00023002"/>
    </source>
</evidence>
<dbReference type="Pfam" id="PF03060">
    <property type="entry name" value="NMO"/>
    <property type="match status" value="1"/>
</dbReference>
<sequence length="474" mass="51711">MKSASLSTILTRIKEEVQACKAYLPIERTIQKILGSRTTWPALRIGDLVATTPIVQGGMGVGISLSSLASAVANNGGIGVIAANGIGLLEPDYYEDGQVANLRAFRREIRKARELSSGVIGVNIMVAVNDFHQLLDVAIEEKVDIVFMGAGLPIKNMPVQALRKANVKVAPIVSSARAVDMIFRMWTKLYNDTPDAVVFEGPKAGGHLGFSEEQLEDPAFQLEAIVPQIVEALKPFEESKGCKIPLIAGGGVYSGKDIYKVLSLGASAAQMATRFVATDECDADIRFKQAYVSCTKEQIGLIKSPVGMPGRAIRNTFITDSEEGKRPTFRCAWKCLSSCKAQEANYCISIALNNARKGLLQSGFVFVGTNAYRIKKIVPVKALVCELERGYQRAVAAYLERTLTKLTALQSEYVKAESHVKELAKHYEEALLAFPLKTEVVKAIKRQYNRTALQVENLKLKMTETLASTSLMLS</sequence>
<dbReference type="STRING" id="158189.SpiBuddy_0545"/>
<dbReference type="AlphaFoldDB" id="F0RUL6"/>
<keyword evidence="3" id="KW-0560">Oxidoreductase</keyword>
<protein>
    <submittedName>
        <fullName evidence="4">2-nitropropane dioxygenase NPD</fullName>
    </submittedName>
</protein>
<evidence type="ECO:0000256" key="2">
    <source>
        <dbReference type="ARBA" id="ARBA00022643"/>
    </source>
</evidence>
<dbReference type="PANTHER" id="PTHR32332:SF18">
    <property type="entry name" value="2-NITROPROPANE DIOXYGENASE"/>
    <property type="match status" value="1"/>
</dbReference>
<evidence type="ECO:0000256" key="1">
    <source>
        <dbReference type="ARBA" id="ARBA00022630"/>
    </source>
</evidence>
<dbReference type="eggNOG" id="COG2070">
    <property type="taxonomic scope" value="Bacteria"/>
</dbReference>
<dbReference type="CDD" id="cd04730">
    <property type="entry name" value="NPD_like"/>
    <property type="match status" value="1"/>
</dbReference>
<dbReference type="OrthoDB" id="9778912at2"/>
<keyword evidence="5" id="KW-1185">Reference proteome</keyword>
<dbReference type="Proteomes" id="UP000008466">
    <property type="component" value="Chromosome"/>
</dbReference>
<dbReference type="RefSeq" id="WP_013606231.1">
    <property type="nucleotide sequence ID" value="NC_015152.1"/>
</dbReference>
<evidence type="ECO:0000313" key="4">
    <source>
        <dbReference type="EMBL" id="ADY12378.1"/>
    </source>
</evidence>
<dbReference type="HOGENOM" id="CLU_038732_0_1_12"/>